<dbReference type="Gene3D" id="3.40.50.720">
    <property type="entry name" value="NAD(P)-binding Rossmann-like Domain"/>
    <property type="match status" value="1"/>
</dbReference>
<comment type="caution">
    <text evidence="9">The sequence shown here is derived from an EMBL/GenBank/DDBJ whole genome shotgun (WGS) entry which is preliminary data.</text>
</comment>
<evidence type="ECO:0000256" key="1">
    <source>
        <dbReference type="ARBA" id="ARBA00004871"/>
    </source>
</evidence>
<feature type="domain" description="Shikimate dehydrogenase substrate binding N-terminal" evidence="8">
    <location>
        <begin position="6"/>
        <end position="86"/>
    </location>
</feature>
<comment type="subunit">
    <text evidence="7">Homodimer.</text>
</comment>
<dbReference type="CDD" id="cd01065">
    <property type="entry name" value="NAD_bind_Shikimate_DH"/>
    <property type="match status" value="1"/>
</dbReference>
<evidence type="ECO:0000256" key="5">
    <source>
        <dbReference type="ARBA" id="ARBA00023002"/>
    </source>
</evidence>
<feature type="binding site" evidence="7">
    <location>
        <begin position="123"/>
        <end position="127"/>
    </location>
    <ligand>
        <name>NADP(+)</name>
        <dbReference type="ChEBI" id="CHEBI:58349"/>
    </ligand>
</feature>
<dbReference type="EMBL" id="JAHLFN010000068">
    <property type="protein sequence ID" value="MBU3842831.1"/>
    <property type="molecule type" value="Genomic_DNA"/>
</dbReference>
<dbReference type="InterPro" id="IPR022893">
    <property type="entry name" value="Shikimate_DH_fam"/>
</dbReference>
<dbReference type="GO" id="GO:0009423">
    <property type="term" value="P:chorismate biosynthetic process"/>
    <property type="evidence" value="ECO:0007669"/>
    <property type="project" value="UniProtKB-UniRule"/>
</dbReference>
<dbReference type="Pfam" id="PF08501">
    <property type="entry name" value="Shikimate_dh_N"/>
    <property type="match status" value="1"/>
</dbReference>
<dbReference type="AlphaFoldDB" id="A0A9E2NZ90"/>
<dbReference type="InterPro" id="IPR013708">
    <property type="entry name" value="Shikimate_DH-bd_N"/>
</dbReference>
<evidence type="ECO:0000256" key="4">
    <source>
        <dbReference type="ARBA" id="ARBA00022857"/>
    </source>
</evidence>
<dbReference type="GO" id="GO:0005829">
    <property type="term" value="C:cytosol"/>
    <property type="evidence" value="ECO:0007669"/>
    <property type="project" value="TreeGrafter"/>
</dbReference>
<dbReference type="GO" id="GO:0019632">
    <property type="term" value="P:shikimate metabolic process"/>
    <property type="evidence" value="ECO:0007669"/>
    <property type="project" value="InterPro"/>
</dbReference>
<keyword evidence="4 7" id="KW-0521">NADP</keyword>
<feature type="binding site" evidence="7">
    <location>
        <position position="239"/>
    </location>
    <ligand>
        <name>shikimate</name>
        <dbReference type="ChEBI" id="CHEBI:36208"/>
    </ligand>
</feature>
<keyword evidence="5 7" id="KW-0560">Oxidoreductase</keyword>
<dbReference type="SUPFAM" id="SSF53223">
    <property type="entry name" value="Aminoacid dehydrogenase-like, N-terminal domain"/>
    <property type="match status" value="1"/>
</dbReference>
<comment type="similarity">
    <text evidence="7">Belongs to the shikimate dehydrogenase family.</text>
</comment>
<feature type="binding site" evidence="7">
    <location>
        <position position="75"/>
    </location>
    <ligand>
        <name>NADP(+)</name>
        <dbReference type="ChEBI" id="CHEBI:58349"/>
    </ligand>
</feature>
<dbReference type="InterPro" id="IPR036291">
    <property type="entry name" value="NAD(P)-bd_dom_sf"/>
</dbReference>
<dbReference type="SUPFAM" id="SSF51735">
    <property type="entry name" value="NAD(P)-binding Rossmann-fold domains"/>
    <property type="match status" value="1"/>
</dbReference>
<dbReference type="GO" id="GO:0008652">
    <property type="term" value="P:amino acid biosynthetic process"/>
    <property type="evidence" value="ECO:0007669"/>
    <property type="project" value="UniProtKB-KW"/>
</dbReference>
<dbReference type="InterPro" id="IPR046346">
    <property type="entry name" value="Aminoacid_DH-like_N_sf"/>
</dbReference>
<comment type="pathway">
    <text evidence="1 7">Metabolic intermediate biosynthesis; chorismate biosynthesis; chorismate from D-erythrose 4-phosphate and phosphoenolpyruvate: step 4/7.</text>
</comment>
<proteinExistence type="inferred from homology"/>
<dbReference type="InterPro" id="IPR011342">
    <property type="entry name" value="Shikimate_DH"/>
</dbReference>
<comment type="caution">
    <text evidence="7">Lacks conserved residue(s) required for the propagation of feature annotation.</text>
</comment>
<accession>A0A9E2NZ90</accession>
<protein>
    <recommendedName>
        <fullName evidence="2 7">Shikimate dehydrogenase (NADP(+))</fullName>
        <shortName evidence="7">SDH</shortName>
        <ecNumber evidence="2 7">1.1.1.25</ecNumber>
    </recommendedName>
</protein>
<dbReference type="EC" id="1.1.1.25" evidence="2 7"/>
<evidence type="ECO:0000256" key="7">
    <source>
        <dbReference type="HAMAP-Rule" id="MF_00222"/>
    </source>
</evidence>
<evidence type="ECO:0000259" key="8">
    <source>
        <dbReference type="Pfam" id="PF08501"/>
    </source>
</evidence>
<evidence type="ECO:0000313" key="10">
    <source>
        <dbReference type="Proteomes" id="UP000724657"/>
    </source>
</evidence>
<feature type="active site" description="Proton acceptor" evidence="7">
    <location>
        <position position="63"/>
    </location>
</feature>
<comment type="catalytic activity">
    <reaction evidence="7">
        <text>shikimate + NADP(+) = 3-dehydroshikimate + NADPH + H(+)</text>
        <dbReference type="Rhea" id="RHEA:17737"/>
        <dbReference type="ChEBI" id="CHEBI:15378"/>
        <dbReference type="ChEBI" id="CHEBI:16630"/>
        <dbReference type="ChEBI" id="CHEBI:36208"/>
        <dbReference type="ChEBI" id="CHEBI:57783"/>
        <dbReference type="ChEBI" id="CHEBI:58349"/>
        <dbReference type="EC" id="1.1.1.25"/>
    </reaction>
</comment>
<dbReference type="NCBIfam" id="TIGR00507">
    <property type="entry name" value="aroE"/>
    <property type="match status" value="1"/>
</dbReference>
<comment type="function">
    <text evidence="7">Involved in the biosynthesis of the chorismate, which leads to the biosynthesis of aromatic amino acids. Catalyzes the reversible NADPH linked reduction of 3-dehydroshikimate (DHSA) to yield shikimate (SA).</text>
</comment>
<dbReference type="GO" id="GO:0004764">
    <property type="term" value="F:shikimate 3-dehydrogenase (NADP+) activity"/>
    <property type="evidence" value="ECO:0007669"/>
    <property type="project" value="UniProtKB-UniRule"/>
</dbReference>
<name>A0A9E2NZ90_9FUSO</name>
<dbReference type="Gene3D" id="3.40.50.10860">
    <property type="entry name" value="Leucine Dehydrogenase, chain A, domain 1"/>
    <property type="match status" value="1"/>
</dbReference>
<reference evidence="9" key="2">
    <citation type="submission" date="2021-04" db="EMBL/GenBank/DDBJ databases">
        <authorList>
            <person name="Gilroy R."/>
        </authorList>
    </citation>
    <scope>NUCLEOTIDE SEQUENCE</scope>
    <source>
        <strain evidence="9">A6-441</strain>
    </source>
</reference>
<feature type="binding site" evidence="7">
    <location>
        <position position="99"/>
    </location>
    <ligand>
        <name>shikimate</name>
        <dbReference type="ChEBI" id="CHEBI:36208"/>
    </ligand>
</feature>
<dbReference type="HAMAP" id="MF_00222">
    <property type="entry name" value="Shikimate_DH_AroE"/>
    <property type="match status" value="1"/>
</dbReference>
<dbReference type="PANTHER" id="PTHR21089:SF1">
    <property type="entry name" value="BIFUNCTIONAL 3-DEHYDROQUINATE DEHYDRATASE_SHIKIMATE DEHYDROGENASE, CHLOROPLASTIC"/>
    <property type="match status" value="1"/>
</dbReference>
<feature type="binding site" evidence="7">
    <location>
        <position position="211"/>
    </location>
    <ligand>
        <name>shikimate</name>
        <dbReference type="ChEBI" id="CHEBI:36208"/>
    </ligand>
</feature>
<dbReference type="GO" id="GO:0050661">
    <property type="term" value="F:NADP binding"/>
    <property type="evidence" value="ECO:0007669"/>
    <property type="project" value="InterPro"/>
</dbReference>
<feature type="binding site" evidence="7">
    <location>
        <position position="84"/>
    </location>
    <ligand>
        <name>shikimate</name>
        <dbReference type="ChEBI" id="CHEBI:36208"/>
    </ligand>
</feature>
<keyword evidence="6 7" id="KW-0057">Aromatic amino acid biosynthesis</keyword>
<dbReference type="Proteomes" id="UP000724657">
    <property type="component" value="Unassembled WGS sequence"/>
</dbReference>
<evidence type="ECO:0000313" key="9">
    <source>
        <dbReference type="EMBL" id="MBU3842831.1"/>
    </source>
</evidence>
<reference evidence="9" key="1">
    <citation type="journal article" date="2021" name="PeerJ">
        <title>Extensive microbial diversity within the chicken gut microbiome revealed by metagenomics and culture.</title>
        <authorList>
            <person name="Gilroy R."/>
            <person name="Ravi A."/>
            <person name="Getino M."/>
            <person name="Pursley I."/>
            <person name="Horton D.L."/>
            <person name="Alikhan N.F."/>
            <person name="Baker D."/>
            <person name="Gharbi K."/>
            <person name="Hall N."/>
            <person name="Watson M."/>
            <person name="Adriaenssens E.M."/>
            <person name="Foster-Nyarko E."/>
            <person name="Jarju S."/>
            <person name="Secka A."/>
            <person name="Antonio M."/>
            <person name="Oren A."/>
            <person name="Chaudhuri R.R."/>
            <person name="La Ragione R."/>
            <person name="Hildebrand F."/>
            <person name="Pallen M.J."/>
        </authorList>
    </citation>
    <scope>NUCLEOTIDE SEQUENCE</scope>
    <source>
        <strain evidence="9">A6-441</strain>
    </source>
</reference>
<evidence type="ECO:0000256" key="3">
    <source>
        <dbReference type="ARBA" id="ARBA00022605"/>
    </source>
</evidence>
<feature type="binding site" evidence="7">
    <location>
        <position position="232"/>
    </location>
    <ligand>
        <name>NADP(+)</name>
        <dbReference type="ChEBI" id="CHEBI:58349"/>
    </ligand>
</feature>
<evidence type="ECO:0000256" key="2">
    <source>
        <dbReference type="ARBA" id="ARBA00012962"/>
    </source>
</evidence>
<feature type="binding site" evidence="7">
    <location>
        <position position="59"/>
    </location>
    <ligand>
        <name>shikimate</name>
        <dbReference type="ChEBI" id="CHEBI:36208"/>
    </ligand>
</feature>
<feature type="binding site" evidence="7">
    <location>
        <begin position="14"/>
        <end position="16"/>
    </location>
    <ligand>
        <name>shikimate</name>
        <dbReference type="ChEBI" id="CHEBI:36208"/>
    </ligand>
</feature>
<feature type="binding site" evidence="7">
    <location>
        <position position="209"/>
    </location>
    <ligand>
        <name>NADP(+)</name>
        <dbReference type="ChEBI" id="CHEBI:58349"/>
    </ligand>
</feature>
<evidence type="ECO:0000256" key="6">
    <source>
        <dbReference type="ARBA" id="ARBA00023141"/>
    </source>
</evidence>
<keyword evidence="3 7" id="KW-0028">Amino-acid biosynthesis</keyword>
<dbReference type="PANTHER" id="PTHR21089">
    <property type="entry name" value="SHIKIMATE DEHYDROGENASE"/>
    <property type="match status" value="1"/>
</dbReference>
<organism evidence="9 10">
    <name type="scientific">Candidatus Fusobacterium pullicola</name>
    <dbReference type="NCBI Taxonomy" id="2838601"/>
    <lineage>
        <taxon>Bacteria</taxon>
        <taxon>Fusobacteriati</taxon>
        <taxon>Fusobacteriota</taxon>
        <taxon>Fusobacteriia</taxon>
        <taxon>Fusobacteriales</taxon>
        <taxon>Fusobacteriaceae</taxon>
        <taxon>Fusobacterium</taxon>
    </lineage>
</organism>
<gene>
    <name evidence="7 9" type="primary">aroE</name>
    <name evidence="9" type="ORF">IAA47_07615</name>
</gene>
<dbReference type="GO" id="GO:0009073">
    <property type="term" value="P:aromatic amino acid family biosynthetic process"/>
    <property type="evidence" value="ECO:0007669"/>
    <property type="project" value="UniProtKB-KW"/>
</dbReference>
<sequence length="269" mass="30290">MNKYGLVGKKLGHSLSPIIHNYVFKSLKIDGEYSLYEIEDSKNILEIMLKEGIKGFNVTIPYKESIIEHLDYISEEAKKIGAVNLVKIENGRSYGYNSDYFGVIEMLKKSEVQVKNKVCYILGSGGASKSVIVALSDLEAKEIIVVTRDVETKKEELEKNFKDIKVVSYDEIGMGDIIINTTPLGMYPNIDSTPVNKDILKNFNVAVDVVYNPKVTKFLKEAEEIGLKCVDGITMLIAQAIKSDELWEGIKIDNSIEDRIEKILLERLK</sequence>